<gene>
    <name evidence="2" type="ORF">BDP27DRAFT_1357237</name>
</gene>
<accession>A0A9P5UG15</accession>
<organism evidence="2 3">
    <name type="scientific">Rhodocollybia butyracea</name>
    <dbReference type="NCBI Taxonomy" id="206335"/>
    <lineage>
        <taxon>Eukaryota</taxon>
        <taxon>Fungi</taxon>
        <taxon>Dikarya</taxon>
        <taxon>Basidiomycota</taxon>
        <taxon>Agaricomycotina</taxon>
        <taxon>Agaricomycetes</taxon>
        <taxon>Agaricomycetidae</taxon>
        <taxon>Agaricales</taxon>
        <taxon>Marasmiineae</taxon>
        <taxon>Omphalotaceae</taxon>
        <taxon>Rhodocollybia</taxon>
    </lineage>
</organism>
<name>A0A9P5UG15_9AGAR</name>
<comment type="caution">
    <text evidence="2">The sequence shown here is derived from an EMBL/GenBank/DDBJ whole genome shotgun (WGS) entry which is preliminary data.</text>
</comment>
<reference evidence="2" key="1">
    <citation type="submission" date="2020-11" db="EMBL/GenBank/DDBJ databases">
        <authorList>
            <consortium name="DOE Joint Genome Institute"/>
            <person name="Ahrendt S."/>
            <person name="Riley R."/>
            <person name="Andreopoulos W."/>
            <person name="Labutti K."/>
            <person name="Pangilinan J."/>
            <person name="Ruiz-Duenas F.J."/>
            <person name="Barrasa J.M."/>
            <person name="Sanchez-Garcia M."/>
            <person name="Camarero S."/>
            <person name="Miyauchi S."/>
            <person name="Serrano A."/>
            <person name="Linde D."/>
            <person name="Babiker R."/>
            <person name="Drula E."/>
            <person name="Ayuso-Fernandez I."/>
            <person name="Pacheco R."/>
            <person name="Padilla G."/>
            <person name="Ferreira P."/>
            <person name="Barriuso J."/>
            <person name="Kellner H."/>
            <person name="Castanera R."/>
            <person name="Alfaro M."/>
            <person name="Ramirez L."/>
            <person name="Pisabarro A.G."/>
            <person name="Kuo A."/>
            <person name="Tritt A."/>
            <person name="Lipzen A."/>
            <person name="He G."/>
            <person name="Yan M."/>
            <person name="Ng V."/>
            <person name="Cullen D."/>
            <person name="Martin F."/>
            <person name="Rosso M.-N."/>
            <person name="Henrissat B."/>
            <person name="Hibbett D."/>
            <person name="Martinez A.T."/>
            <person name="Grigoriev I.V."/>
        </authorList>
    </citation>
    <scope>NUCLEOTIDE SEQUENCE</scope>
    <source>
        <strain evidence="2">AH 40177</strain>
    </source>
</reference>
<protein>
    <submittedName>
        <fullName evidence="2">Uncharacterized protein</fullName>
    </submittedName>
</protein>
<feature type="region of interest" description="Disordered" evidence="1">
    <location>
        <begin position="194"/>
        <end position="232"/>
    </location>
</feature>
<sequence length="232" mass="25896">MLLTGRGKWALMIGKTAVACCHDIEEMWGVTLEEDVLRCFHVRITSTTLLRNPFCIQKVATFCRGGMEGHWCGVPTENPDEAANLRGKDSCREKPPQLVHRSPQWWRGRVNHSGPEFADFADVLLWNTPNENVKPPNFPSLSKATDKSMPYAPDNNSSPHSKDMDIAGALAFKVQNKLLSEISGLVFQPIGSRRESRAETMQHFQPFRPSSHAQAVQTHSSNPNSFDPDVGD</sequence>
<evidence type="ECO:0000313" key="2">
    <source>
        <dbReference type="EMBL" id="KAF9077854.1"/>
    </source>
</evidence>
<dbReference type="EMBL" id="JADNRY010000003">
    <property type="protein sequence ID" value="KAF9077854.1"/>
    <property type="molecule type" value="Genomic_DNA"/>
</dbReference>
<dbReference type="AlphaFoldDB" id="A0A9P5UG15"/>
<feature type="compositionally biased region" description="Polar residues" evidence="1">
    <location>
        <begin position="211"/>
        <end position="225"/>
    </location>
</feature>
<evidence type="ECO:0000313" key="3">
    <source>
        <dbReference type="Proteomes" id="UP000772434"/>
    </source>
</evidence>
<dbReference type="Proteomes" id="UP000772434">
    <property type="component" value="Unassembled WGS sequence"/>
</dbReference>
<keyword evidence="3" id="KW-1185">Reference proteome</keyword>
<proteinExistence type="predicted"/>
<evidence type="ECO:0000256" key="1">
    <source>
        <dbReference type="SAM" id="MobiDB-lite"/>
    </source>
</evidence>
<feature type="region of interest" description="Disordered" evidence="1">
    <location>
        <begin position="132"/>
        <end position="162"/>
    </location>
</feature>